<gene>
    <name evidence="1" type="ORF">E2C01_034591</name>
</gene>
<dbReference type="EMBL" id="VSRR010004890">
    <property type="protein sequence ID" value="MPC41011.1"/>
    <property type="molecule type" value="Genomic_DNA"/>
</dbReference>
<evidence type="ECO:0000313" key="1">
    <source>
        <dbReference type="EMBL" id="MPC41011.1"/>
    </source>
</evidence>
<sequence>MKAQVGHSEMTVKGSQLIILKVNAVKMAFFSPKTSAENEVFCSIGRVSDQDFTRLLVEGRRANPGTLYYICIQRH</sequence>
<proteinExistence type="predicted"/>
<comment type="caution">
    <text evidence="1">The sequence shown here is derived from an EMBL/GenBank/DDBJ whole genome shotgun (WGS) entry which is preliminary data.</text>
</comment>
<keyword evidence="2" id="KW-1185">Reference proteome</keyword>
<organism evidence="1 2">
    <name type="scientific">Portunus trituberculatus</name>
    <name type="common">Swimming crab</name>
    <name type="synonym">Neptunus trituberculatus</name>
    <dbReference type="NCBI Taxonomy" id="210409"/>
    <lineage>
        <taxon>Eukaryota</taxon>
        <taxon>Metazoa</taxon>
        <taxon>Ecdysozoa</taxon>
        <taxon>Arthropoda</taxon>
        <taxon>Crustacea</taxon>
        <taxon>Multicrustacea</taxon>
        <taxon>Malacostraca</taxon>
        <taxon>Eumalacostraca</taxon>
        <taxon>Eucarida</taxon>
        <taxon>Decapoda</taxon>
        <taxon>Pleocyemata</taxon>
        <taxon>Brachyura</taxon>
        <taxon>Eubrachyura</taxon>
        <taxon>Portunoidea</taxon>
        <taxon>Portunidae</taxon>
        <taxon>Portuninae</taxon>
        <taxon>Portunus</taxon>
    </lineage>
</organism>
<reference evidence="1 2" key="1">
    <citation type="submission" date="2019-05" db="EMBL/GenBank/DDBJ databases">
        <title>Another draft genome of Portunus trituberculatus and its Hox gene families provides insights of decapod evolution.</title>
        <authorList>
            <person name="Jeong J.-H."/>
            <person name="Song I."/>
            <person name="Kim S."/>
            <person name="Choi T."/>
            <person name="Kim D."/>
            <person name="Ryu S."/>
            <person name="Kim W."/>
        </authorList>
    </citation>
    <scope>NUCLEOTIDE SEQUENCE [LARGE SCALE GENOMIC DNA]</scope>
    <source>
        <tissue evidence="1">Muscle</tissue>
    </source>
</reference>
<dbReference type="AlphaFoldDB" id="A0A5B7F1Y4"/>
<name>A0A5B7F1Y4_PORTR</name>
<accession>A0A5B7F1Y4</accession>
<evidence type="ECO:0000313" key="2">
    <source>
        <dbReference type="Proteomes" id="UP000324222"/>
    </source>
</evidence>
<protein>
    <submittedName>
        <fullName evidence="1">Uncharacterized protein</fullName>
    </submittedName>
</protein>
<dbReference type="Proteomes" id="UP000324222">
    <property type="component" value="Unassembled WGS sequence"/>
</dbReference>